<evidence type="ECO:0000313" key="3">
    <source>
        <dbReference type="Proteomes" id="UP000230069"/>
    </source>
</evidence>
<keyword evidence="3" id="KW-1185">Reference proteome</keyword>
<evidence type="ECO:0000256" key="1">
    <source>
        <dbReference type="SAM" id="Phobius"/>
    </source>
</evidence>
<accession>A0A2G5E922</accession>
<dbReference type="AlphaFoldDB" id="A0A2G5E922"/>
<protein>
    <submittedName>
        <fullName evidence="2">Uncharacterized protein</fullName>
    </submittedName>
</protein>
<gene>
    <name evidence="2" type="ORF">AQUCO_01000253v1</name>
</gene>
<sequence>MLICSSIIKLFQHRHEGLDLTAREYPRRNMAMYTYFIIDLFHILRVTFMYTCFIISYIKSYFYVYDGPTPTFSQKETTFMSLCGSA</sequence>
<proteinExistence type="predicted"/>
<name>A0A2G5E922_AQUCA</name>
<keyword evidence="1" id="KW-0812">Transmembrane</keyword>
<evidence type="ECO:0000313" key="2">
    <source>
        <dbReference type="EMBL" id="PIA52254.1"/>
    </source>
</evidence>
<dbReference type="InParanoid" id="A0A2G5E922"/>
<feature type="transmembrane region" description="Helical" evidence="1">
    <location>
        <begin position="33"/>
        <end position="58"/>
    </location>
</feature>
<keyword evidence="1" id="KW-0472">Membrane</keyword>
<dbReference type="OrthoDB" id="442947at2759"/>
<dbReference type="Proteomes" id="UP000230069">
    <property type="component" value="Unassembled WGS sequence"/>
</dbReference>
<dbReference type="EMBL" id="KZ305027">
    <property type="protein sequence ID" value="PIA52254.1"/>
    <property type="molecule type" value="Genomic_DNA"/>
</dbReference>
<organism evidence="2 3">
    <name type="scientific">Aquilegia coerulea</name>
    <name type="common">Rocky mountain columbine</name>
    <dbReference type="NCBI Taxonomy" id="218851"/>
    <lineage>
        <taxon>Eukaryota</taxon>
        <taxon>Viridiplantae</taxon>
        <taxon>Streptophyta</taxon>
        <taxon>Embryophyta</taxon>
        <taxon>Tracheophyta</taxon>
        <taxon>Spermatophyta</taxon>
        <taxon>Magnoliopsida</taxon>
        <taxon>Ranunculales</taxon>
        <taxon>Ranunculaceae</taxon>
        <taxon>Thalictroideae</taxon>
        <taxon>Aquilegia</taxon>
    </lineage>
</organism>
<reference evidence="2 3" key="1">
    <citation type="submission" date="2017-09" db="EMBL/GenBank/DDBJ databases">
        <title>WGS assembly of Aquilegia coerulea Goldsmith.</title>
        <authorList>
            <person name="Hodges S."/>
            <person name="Kramer E."/>
            <person name="Nordborg M."/>
            <person name="Tomkins J."/>
            <person name="Borevitz J."/>
            <person name="Derieg N."/>
            <person name="Yan J."/>
            <person name="Mihaltcheva S."/>
            <person name="Hayes R.D."/>
            <person name="Rokhsar D."/>
        </authorList>
    </citation>
    <scope>NUCLEOTIDE SEQUENCE [LARGE SCALE GENOMIC DNA]</scope>
    <source>
        <strain evidence="3">cv. Goldsmith</strain>
    </source>
</reference>
<keyword evidence="1" id="KW-1133">Transmembrane helix</keyword>